<gene>
    <name evidence="2" type="ORF">D3878_17715</name>
</gene>
<accession>A0A3A3G5I8</accession>
<dbReference type="AlphaFoldDB" id="A0A3A3G5I8"/>
<feature type="domain" description="VOC" evidence="1">
    <location>
        <begin position="6"/>
        <end position="148"/>
    </location>
</feature>
<protein>
    <recommendedName>
        <fullName evidence="1">VOC domain-containing protein</fullName>
    </recommendedName>
</protein>
<dbReference type="Gene3D" id="3.10.180.10">
    <property type="entry name" value="2,3-Dihydroxybiphenyl 1,2-Dioxygenase, domain 1"/>
    <property type="match status" value="1"/>
</dbReference>
<sequence>MLINKPIMQVAYVVRDIEEACHHWINVFGAGPFFLAPHLKVAKQLYRGEPSREDSSHALGFCGNINIQLIQQHNDAPSMYRDVYPDGGQGFHHMMFFTDEFEFDRSRMVKNGCPVVEEIFEEGKHGSGRIAYVDARDKVGGFIEIYEDNPIIRELFAAWKAEHDRWDRKTAPIRLIG</sequence>
<organism evidence="2 3">
    <name type="scientific">Noviherbaspirillum sedimenti</name>
    <dbReference type="NCBI Taxonomy" id="2320865"/>
    <lineage>
        <taxon>Bacteria</taxon>
        <taxon>Pseudomonadati</taxon>
        <taxon>Pseudomonadota</taxon>
        <taxon>Betaproteobacteria</taxon>
        <taxon>Burkholderiales</taxon>
        <taxon>Oxalobacteraceae</taxon>
        <taxon>Noviherbaspirillum</taxon>
    </lineage>
</organism>
<proteinExistence type="predicted"/>
<dbReference type="PROSITE" id="PS51819">
    <property type="entry name" value="VOC"/>
    <property type="match status" value="1"/>
</dbReference>
<dbReference type="EMBL" id="QYUQ01000002">
    <property type="protein sequence ID" value="RJG03201.1"/>
    <property type="molecule type" value="Genomic_DNA"/>
</dbReference>
<evidence type="ECO:0000313" key="3">
    <source>
        <dbReference type="Proteomes" id="UP000266327"/>
    </source>
</evidence>
<comment type="caution">
    <text evidence="2">The sequence shown here is derived from an EMBL/GenBank/DDBJ whole genome shotgun (WGS) entry which is preliminary data.</text>
</comment>
<evidence type="ECO:0000259" key="1">
    <source>
        <dbReference type="PROSITE" id="PS51819"/>
    </source>
</evidence>
<keyword evidence="3" id="KW-1185">Reference proteome</keyword>
<dbReference type="Proteomes" id="UP000266327">
    <property type="component" value="Unassembled WGS sequence"/>
</dbReference>
<name>A0A3A3G5I8_9BURK</name>
<dbReference type="SUPFAM" id="SSF54593">
    <property type="entry name" value="Glyoxalase/Bleomycin resistance protein/Dihydroxybiphenyl dioxygenase"/>
    <property type="match status" value="1"/>
</dbReference>
<dbReference type="InterPro" id="IPR029068">
    <property type="entry name" value="Glyas_Bleomycin-R_OHBP_Dase"/>
</dbReference>
<dbReference type="Pfam" id="PF13669">
    <property type="entry name" value="Glyoxalase_4"/>
    <property type="match status" value="1"/>
</dbReference>
<reference evidence="3" key="1">
    <citation type="submission" date="2018-09" db="EMBL/GenBank/DDBJ databases">
        <authorList>
            <person name="Zhu H."/>
        </authorList>
    </citation>
    <scope>NUCLEOTIDE SEQUENCE [LARGE SCALE GENOMIC DNA]</scope>
    <source>
        <strain evidence="3">K1S02-23</strain>
    </source>
</reference>
<dbReference type="InterPro" id="IPR037523">
    <property type="entry name" value="VOC_core"/>
</dbReference>
<evidence type="ECO:0000313" key="2">
    <source>
        <dbReference type="EMBL" id="RJG03201.1"/>
    </source>
</evidence>